<evidence type="ECO:0000313" key="2">
    <source>
        <dbReference type="EMBL" id="KIJ43316.1"/>
    </source>
</evidence>
<protein>
    <submittedName>
        <fullName evidence="2">Uncharacterized protein</fullName>
    </submittedName>
</protein>
<accession>A0A0C9VXX9</accession>
<dbReference type="HOGENOM" id="CLU_940643_0_0_1"/>
<name>A0A0C9VXX9_SPHS4</name>
<dbReference type="Proteomes" id="UP000054279">
    <property type="component" value="Unassembled WGS sequence"/>
</dbReference>
<feature type="region of interest" description="Disordered" evidence="1">
    <location>
        <begin position="1"/>
        <end position="43"/>
    </location>
</feature>
<sequence>MSYSLADGSDIDDSDSESGKEKYLSNQAEEANKEDDGSSSVEPKVEVWDFEPFQKIKRDGQWSLNPKGIRWLVENLDGYFLITGTEGLPADKYEKCLKKKQRKWRRKLSDDYMAHFPNFKYVDILPPNPSKEEVRRAEKRVEVKIQNLLQERQNPDNAPDILKTLFRTLRRANAKDLWARESPDYPKLEVEVLEADEEWTPNLPRQQEFPIQMRIRAAIFKKLTAKEQQEWQEKANSTKQGSSTAEQVYTMILKLFATLGDVIVEKTGWTSLHFAELCSVDLLATSWSCYKAQLFG</sequence>
<dbReference type="AlphaFoldDB" id="A0A0C9VXX9"/>
<gene>
    <name evidence="2" type="ORF">M422DRAFT_253516</name>
</gene>
<reference evidence="2 3" key="1">
    <citation type="submission" date="2014-06" db="EMBL/GenBank/DDBJ databases">
        <title>Evolutionary Origins and Diversification of the Mycorrhizal Mutualists.</title>
        <authorList>
            <consortium name="DOE Joint Genome Institute"/>
            <consortium name="Mycorrhizal Genomics Consortium"/>
            <person name="Kohler A."/>
            <person name="Kuo A."/>
            <person name="Nagy L.G."/>
            <person name="Floudas D."/>
            <person name="Copeland A."/>
            <person name="Barry K.W."/>
            <person name="Cichocki N."/>
            <person name="Veneault-Fourrey C."/>
            <person name="LaButti K."/>
            <person name="Lindquist E.A."/>
            <person name="Lipzen A."/>
            <person name="Lundell T."/>
            <person name="Morin E."/>
            <person name="Murat C."/>
            <person name="Riley R."/>
            <person name="Ohm R."/>
            <person name="Sun H."/>
            <person name="Tunlid A."/>
            <person name="Henrissat B."/>
            <person name="Grigoriev I.V."/>
            <person name="Hibbett D.S."/>
            <person name="Martin F."/>
        </authorList>
    </citation>
    <scope>NUCLEOTIDE SEQUENCE [LARGE SCALE GENOMIC DNA]</scope>
    <source>
        <strain evidence="2 3">SS14</strain>
    </source>
</reference>
<evidence type="ECO:0000256" key="1">
    <source>
        <dbReference type="SAM" id="MobiDB-lite"/>
    </source>
</evidence>
<evidence type="ECO:0000313" key="3">
    <source>
        <dbReference type="Proteomes" id="UP000054279"/>
    </source>
</evidence>
<keyword evidence="3" id="KW-1185">Reference proteome</keyword>
<organism evidence="2 3">
    <name type="scientific">Sphaerobolus stellatus (strain SS14)</name>
    <dbReference type="NCBI Taxonomy" id="990650"/>
    <lineage>
        <taxon>Eukaryota</taxon>
        <taxon>Fungi</taxon>
        <taxon>Dikarya</taxon>
        <taxon>Basidiomycota</taxon>
        <taxon>Agaricomycotina</taxon>
        <taxon>Agaricomycetes</taxon>
        <taxon>Phallomycetidae</taxon>
        <taxon>Geastrales</taxon>
        <taxon>Sphaerobolaceae</taxon>
        <taxon>Sphaerobolus</taxon>
    </lineage>
</organism>
<dbReference type="EMBL" id="KN837124">
    <property type="protein sequence ID" value="KIJ43316.1"/>
    <property type="molecule type" value="Genomic_DNA"/>
</dbReference>
<proteinExistence type="predicted"/>